<dbReference type="RefSeq" id="XP_040683557.1">
    <property type="nucleotide sequence ID" value="XM_040831691.1"/>
</dbReference>
<dbReference type="AlphaFoldDB" id="A0A1L9R4N6"/>
<evidence type="ECO:0000256" key="3">
    <source>
        <dbReference type="ARBA" id="ARBA00022617"/>
    </source>
</evidence>
<evidence type="ECO:0000256" key="14">
    <source>
        <dbReference type="SAM" id="MobiDB-lite"/>
    </source>
</evidence>
<dbReference type="InterPro" id="IPR002016">
    <property type="entry name" value="Haem_peroxidase"/>
</dbReference>
<feature type="binding site" evidence="10">
    <location>
        <position position="247"/>
    </location>
    <ligand>
        <name>Ca(2+)</name>
        <dbReference type="ChEBI" id="CHEBI:29108"/>
        <label>2</label>
    </ligand>
</feature>
<evidence type="ECO:0000256" key="1">
    <source>
        <dbReference type="ARBA" id="ARBA00006089"/>
    </source>
</evidence>
<comment type="cofactor">
    <cofactor evidence="10">
        <name>heme b</name>
        <dbReference type="ChEBI" id="CHEBI:60344"/>
    </cofactor>
    <text evidence="10">Binds 1 heme b (iron(II)-protoporphyrin IX) group per subunit.</text>
</comment>
<keyword evidence="2 13" id="KW-0575">Peroxidase</keyword>
<dbReference type="Pfam" id="PF00141">
    <property type="entry name" value="peroxidase"/>
    <property type="match status" value="1"/>
</dbReference>
<evidence type="ECO:0000256" key="8">
    <source>
        <dbReference type="ARBA" id="ARBA00023180"/>
    </source>
</evidence>
<dbReference type="GO" id="GO:0034599">
    <property type="term" value="P:cellular response to oxidative stress"/>
    <property type="evidence" value="ECO:0007669"/>
    <property type="project" value="InterPro"/>
</dbReference>
<dbReference type="EC" id="1.11.1.-" evidence="13"/>
<evidence type="ECO:0000256" key="7">
    <source>
        <dbReference type="ARBA" id="ARBA00023157"/>
    </source>
</evidence>
<dbReference type="GO" id="GO:0004601">
    <property type="term" value="F:peroxidase activity"/>
    <property type="evidence" value="ECO:0007669"/>
    <property type="project" value="UniProtKB-KW"/>
</dbReference>
<dbReference type="PROSITE" id="PS00436">
    <property type="entry name" value="PEROXIDASE_2"/>
    <property type="match status" value="1"/>
</dbReference>
<evidence type="ECO:0000259" key="15">
    <source>
        <dbReference type="PROSITE" id="PS50873"/>
    </source>
</evidence>
<feature type="domain" description="Plant heme peroxidase family profile" evidence="15">
    <location>
        <begin position="117"/>
        <end position="340"/>
    </location>
</feature>
<evidence type="ECO:0000256" key="2">
    <source>
        <dbReference type="ARBA" id="ARBA00022559"/>
    </source>
</evidence>
<evidence type="ECO:0000256" key="9">
    <source>
        <dbReference type="PIRSR" id="PIRSR601621-1"/>
    </source>
</evidence>
<feature type="disulfide bond" evidence="12">
    <location>
        <begin position="70"/>
        <end position="327"/>
    </location>
</feature>
<dbReference type="EMBL" id="KV878218">
    <property type="protein sequence ID" value="OJJ29880.1"/>
    <property type="molecule type" value="Genomic_DNA"/>
</dbReference>
<dbReference type="InterPro" id="IPR044831">
    <property type="entry name" value="Ccp1-like"/>
</dbReference>
<dbReference type="GO" id="GO:0020037">
    <property type="term" value="F:heme binding"/>
    <property type="evidence" value="ECO:0007669"/>
    <property type="project" value="UniProtKB-UniRule"/>
</dbReference>
<evidence type="ECO:0000313" key="16">
    <source>
        <dbReference type="EMBL" id="OJJ29880.1"/>
    </source>
</evidence>
<feature type="disulfide bond" evidence="12">
    <location>
        <begin position="91"/>
        <end position="173"/>
    </location>
</feature>
<keyword evidence="8" id="KW-0325">Glycoprotein</keyword>
<feature type="binding site" description="axial binding residue" evidence="10">
    <location>
        <position position="229"/>
    </location>
    <ligand>
        <name>heme b</name>
        <dbReference type="ChEBI" id="CHEBI:60344"/>
    </ligand>
    <ligandPart>
        <name>Fe</name>
        <dbReference type="ChEBI" id="CHEBI:18248"/>
    </ligandPart>
</feature>
<dbReference type="PANTHER" id="PTHR31356:SF66">
    <property type="entry name" value="CATALASE-PEROXIDASE"/>
    <property type="match status" value="1"/>
</dbReference>
<keyword evidence="5 13" id="KW-0560">Oxidoreductase</keyword>
<dbReference type="InterPro" id="IPR001621">
    <property type="entry name" value="Ligninase"/>
</dbReference>
<name>A0A1L9R4N6_ASPWE</name>
<feature type="site" description="Transition state stabilizer" evidence="11">
    <location>
        <position position="100"/>
    </location>
</feature>
<sequence length="376" mass="40260">MAFLPDIVSRQSASSDTTEIIPGLSDGATTEVGRQVRDCLGGTQSCEDNSTKNYTAPGPLGSSECTNDACCVWDYIQRDLVQIFQSLDGTCSRLARSSVRLGFHDAGTWSTTSGYGGADGSLLLSSDEINRFENNGLQQVRSTALGILDSYSQYEIVAADLVQFMHNVATVVCPLGPRIVTLIGLNDSSVANPSGLVPGNNATDGEYLIELFRNKTLKPRDLVALVGAHTVGQQYFVDPSRAGQPLDSTPGVWDVDFYREVTSSNSHPGGFRLSSDEALANTDETSSSFTAFGDRNTGQTVWNAEYATAYVRLSLLGVDNINHLTHCTKVLLDAVTSFSSPSSTPTSPSSSLKILRRISLTSVFAWVALLAPVSLF</sequence>
<accession>A0A1L9R4N6</accession>
<comment type="similarity">
    <text evidence="1 13">Belongs to the peroxidase family. Ligninase subfamily.</text>
</comment>
<dbReference type="GO" id="GO:0000302">
    <property type="term" value="P:response to reactive oxygen species"/>
    <property type="evidence" value="ECO:0007669"/>
    <property type="project" value="TreeGrafter"/>
</dbReference>
<feature type="binding site" evidence="10">
    <location>
        <position position="249"/>
    </location>
    <ligand>
        <name>Ca(2+)</name>
        <dbReference type="ChEBI" id="CHEBI:29108"/>
        <label>2</label>
    </ligand>
</feature>
<organism evidence="16 17">
    <name type="scientific">Aspergillus wentii DTO 134E9</name>
    <dbReference type="NCBI Taxonomy" id="1073089"/>
    <lineage>
        <taxon>Eukaryota</taxon>
        <taxon>Fungi</taxon>
        <taxon>Dikarya</taxon>
        <taxon>Ascomycota</taxon>
        <taxon>Pezizomycotina</taxon>
        <taxon>Eurotiomycetes</taxon>
        <taxon>Eurotiomycetidae</taxon>
        <taxon>Eurotiales</taxon>
        <taxon>Aspergillaceae</taxon>
        <taxon>Aspergillus</taxon>
        <taxon>Aspergillus subgen. Cremei</taxon>
    </lineage>
</organism>
<evidence type="ECO:0000256" key="4">
    <source>
        <dbReference type="ARBA" id="ARBA00022723"/>
    </source>
</evidence>
<feature type="binding site" evidence="10">
    <location>
        <position position="117"/>
    </location>
    <ligand>
        <name>Ca(2+)</name>
        <dbReference type="ChEBI" id="CHEBI:29108"/>
        <label>1</label>
    </ligand>
</feature>
<dbReference type="PRINTS" id="PR00462">
    <property type="entry name" value="LIGNINASE"/>
</dbReference>
<dbReference type="VEuPathDB" id="FungiDB:ASPWEDRAFT_177613"/>
<keyword evidence="10 13" id="KW-0106">Calcium</keyword>
<feature type="binding site" evidence="10">
    <location>
        <position position="119"/>
    </location>
    <ligand>
        <name>Ca(2+)</name>
        <dbReference type="ChEBI" id="CHEBI:29108"/>
        <label>1</label>
    </ligand>
</feature>
<dbReference type="PROSITE" id="PS00435">
    <property type="entry name" value="PEROXIDASE_1"/>
    <property type="match status" value="1"/>
</dbReference>
<evidence type="ECO:0000256" key="11">
    <source>
        <dbReference type="PIRSR" id="PIRSR601621-3"/>
    </source>
</evidence>
<dbReference type="InterPro" id="IPR019794">
    <property type="entry name" value="Peroxidases_AS"/>
</dbReference>
<gene>
    <name evidence="16" type="ORF">ASPWEDRAFT_177613</name>
</gene>
<keyword evidence="6 10" id="KW-0408">Iron</keyword>
<dbReference type="InterPro" id="IPR010255">
    <property type="entry name" value="Haem_peroxidase_sf"/>
</dbReference>
<protein>
    <recommendedName>
        <fullName evidence="13">Peroxidase</fullName>
        <ecNumber evidence="13">1.11.1.-</ecNumber>
    </recommendedName>
</protein>
<dbReference type="PROSITE" id="PS50873">
    <property type="entry name" value="PEROXIDASE_4"/>
    <property type="match status" value="1"/>
</dbReference>
<evidence type="ECO:0000256" key="5">
    <source>
        <dbReference type="ARBA" id="ARBA00023002"/>
    </source>
</evidence>
<evidence type="ECO:0000256" key="12">
    <source>
        <dbReference type="PIRSR" id="PIRSR601621-4"/>
    </source>
</evidence>
<proteinExistence type="inferred from homology"/>
<keyword evidence="4 10" id="KW-0479">Metal-binding</keyword>
<feature type="binding site" evidence="10">
    <location>
        <position position="230"/>
    </location>
    <ligand>
        <name>Ca(2+)</name>
        <dbReference type="ChEBI" id="CHEBI:29108"/>
        <label>2</label>
    </ligand>
</feature>
<evidence type="ECO:0000256" key="10">
    <source>
        <dbReference type="PIRSR" id="PIRSR601621-2"/>
    </source>
</evidence>
<feature type="region of interest" description="Disordered" evidence="14">
    <location>
        <begin position="1"/>
        <end position="27"/>
    </location>
</feature>
<feature type="binding site" evidence="10">
    <location>
        <position position="105"/>
    </location>
    <ligand>
        <name>Ca(2+)</name>
        <dbReference type="ChEBI" id="CHEBI:29108"/>
        <label>1</label>
    </ligand>
</feature>
<keyword evidence="17" id="KW-1185">Reference proteome</keyword>
<dbReference type="PANTHER" id="PTHR31356">
    <property type="entry name" value="THYLAKOID LUMENAL 29 KDA PROTEIN, CHLOROPLASTIC-RELATED"/>
    <property type="match status" value="1"/>
</dbReference>
<dbReference type="Gene3D" id="1.10.420.10">
    <property type="entry name" value="Peroxidase, domain 2"/>
    <property type="match status" value="1"/>
</dbReference>
<dbReference type="InterPro" id="IPR019793">
    <property type="entry name" value="Peroxidases_heam-ligand_BS"/>
</dbReference>
<feature type="active site" description="Proton acceptor" evidence="9">
    <location>
        <position position="104"/>
    </location>
</feature>
<evidence type="ECO:0000313" key="17">
    <source>
        <dbReference type="Proteomes" id="UP000184383"/>
    </source>
</evidence>
<dbReference type="GO" id="GO:0046872">
    <property type="term" value="F:metal ion binding"/>
    <property type="evidence" value="ECO:0007669"/>
    <property type="project" value="UniProtKB-UniRule"/>
</dbReference>
<feature type="binding site" evidence="10">
    <location>
        <position position="121"/>
    </location>
    <ligand>
        <name>Ca(2+)</name>
        <dbReference type="ChEBI" id="CHEBI:29108"/>
        <label>1</label>
    </ligand>
</feature>
<dbReference type="SUPFAM" id="SSF48113">
    <property type="entry name" value="Heme-dependent peroxidases"/>
    <property type="match status" value="1"/>
</dbReference>
<keyword evidence="7 12" id="KW-1015">Disulfide bond</keyword>
<comment type="cofactor">
    <cofactor evidence="10 13">
        <name>Ca(2+)</name>
        <dbReference type="ChEBI" id="CHEBI:29108"/>
    </cofactor>
    <text evidence="10 13">Binds 2 calcium ions per subunit.</text>
</comment>
<dbReference type="GeneID" id="63747539"/>
<feature type="binding site" evidence="10">
    <location>
        <position position="254"/>
    </location>
    <ligand>
        <name>Ca(2+)</name>
        <dbReference type="ChEBI" id="CHEBI:29108"/>
        <label>2</label>
    </ligand>
</feature>
<dbReference type="PRINTS" id="PR00458">
    <property type="entry name" value="PEROXIDASE"/>
</dbReference>
<dbReference type="Proteomes" id="UP000184383">
    <property type="component" value="Unassembled WGS sequence"/>
</dbReference>
<dbReference type="GO" id="GO:0042744">
    <property type="term" value="P:hydrogen peroxide catabolic process"/>
    <property type="evidence" value="ECO:0007669"/>
    <property type="project" value="TreeGrafter"/>
</dbReference>
<evidence type="ECO:0000256" key="6">
    <source>
        <dbReference type="ARBA" id="ARBA00023004"/>
    </source>
</evidence>
<reference evidence="17" key="1">
    <citation type="journal article" date="2017" name="Genome Biol.">
        <title>Comparative genomics reveals high biological diversity and specific adaptations in the industrially and medically important fungal genus Aspergillus.</title>
        <authorList>
            <person name="de Vries R.P."/>
            <person name="Riley R."/>
            <person name="Wiebenga A."/>
            <person name="Aguilar-Osorio G."/>
            <person name="Amillis S."/>
            <person name="Uchima C.A."/>
            <person name="Anderluh G."/>
            <person name="Asadollahi M."/>
            <person name="Askin M."/>
            <person name="Barry K."/>
            <person name="Battaglia E."/>
            <person name="Bayram O."/>
            <person name="Benocci T."/>
            <person name="Braus-Stromeyer S.A."/>
            <person name="Caldana C."/>
            <person name="Canovas D."/>
            <person name="Cerqueira G.C."/>
            <person name="Chen F."/>
            <person name="Chen W."/>
            <person name="Choi C."/>
            <person name="Clum A."/>
            <person name="Dos Santos R.A."/>
            <person name="Damasio A.R."/>
            <person name="Diallinas G."/>
            <person name="Emri T."/>
            <person name="Fekete E."/>
            <person name="Flipphi M."/>
            <person name="Freyberg S."/>
            <person name="Gallo A."/>
            <person name="Gournas C."/>
            <person name="Habgood R."/>
            <person name="Hainaut M."/>
            <person name="Harispe M.L."/>
            <person name="Henrissat B."/>
            <person name="Hilden K.S."/>
            <person name="Hope R."/>
            <person name="Hossain A."/>
            <person name="Karabika E."/>
            <person name="Karaffa L."/>
            <person name="Karanyi Z."/>
            <person name="Krasevec N."/>
            <person name="Kuo A."/>
            <person name="Kusch H."/>
            <person name="LaButti K."/>
            <person name="Lagendijk E.L."/>
            <person name="Lapidus A."/>
            <person name="Levasseur A."/>
            <person name="Lindquist E."/>
            <person name="Lipzen A."/>
            <person name="Logrieco A.F."/>
            <person name="MacCabe A."/>
            <person name="Maekelae M.R."/>
            <person name="Malavazi I."/>
            <person name="Melin P."/>
            <person name="Meyer V."/>
            <person name="Mielnichuk N."/>
            <person name="Miskei M."/>
            <person name="Molnar A.P."/>
            <person name="Mule G."/>
            <person name="Ngan C.Y."/>
            <person name="Orejas M."/>
            <person name="Orosz E."/>
            <person name="Ouedraogo J.P."/>
            <person name="Overkamp K.M."/>
            <person name="Park H.-S."/>
            <person name="Perrone G."/>
            <person name="Piumi F."/>
            <person name="Punt P.J."/>
            <person name="Ram A.F."/>
            <person name="Ramon A."/>
            <person name="Rauscher S."/>
            <person name="Record E."/>
            <person name="Riano-Pachon D.M."/>
            <person name="Robert V."/>
            <person name="Roehrig J."/>
            <person name="Ruller R."/>
            <person name="Salamov A."/>
            <person name="Salih N.S."/>
            <person name="Samson R.A."/>
            <person name="Sandor E."/>
            <person name="Sanguinetti M."/>
            <person name="Schuetze T."/>
            <person name="Sepcic K."/>
            <person name="Shelest E."/>
            <person name="Sherlock G."/>
            <person name="Sophianopoulou V."/>
            <person name="Squina F.M."/>
            <person name="Sun H."/>
            <person name="Susca A."/>
            <person name="Todd R.B."/>
            <person name="Tsang A."/>
            <person name="Unkles S.E."/>
            <person name="van de Wiele N."/>
            <person name="van Rossen-Uffink D."/>
            <person name="Oliveira J.V."/>
            <person name="Vesth T.C."/>
            <person name="Visser J."/>
            <person name="Yu J.-H."/>
            <person name="Zhou M."/>
            <person name="Andersen M.R."/>
            <person name="Archer D.B."/>
            <person name="Baker S.E."/>
            <person name="Benoit I."/>
            <person name="Brakhage A.A."/>
            <person name="Braus G.H."/>
            <person name="Fischer R."/>
            <person name="Frisvad J.C."/>
            <person name="Goldman G.H."/>
            <person name="Houbraken J."/>
            <person name="Oakley B."/>
            <person name="Pocsi I."/>
            <person name="Scazzocchio C."/>
            <person name="Seiboth B."/>
            <person name="vanKuyk P.A."/>
            <person name="Wortman J."/>
            <person name="Dyer P.S."/>
            <person name="Grigoriev I.V."/>
        </authorList>
    </citation>
    <scope>NUCLEOTIDE SEQUENCE [LARGE SCALE GENOMIC DNA]</scope>
    <source>
        <strain evidence="17">DTO 134E9</strain>
    </source>
</reference>
<feature type="compositionally biased region" description="Polar residues" evidence="14">
    <location>
        <begin position="9"/>
        <end position="18"/>
    </location>
</feature>
<evidence type="ECO:0000256" key="13">
    <source>
        <dbReference type="RuleBase" id="RU363051"/>
    </source>
</evidence>
<dbReference type="OrthoDB" id="2113341at2759"/>
<dbReference type="STRING" id="1073089.A0A1L9R4N6"/>
<dbReference type="Gene3D" id="1.10.520.10">
    <property type="match status" value="1"/>
</dbReference>
<keyword evidence="3 10" id="KW-0349">Heme</keyword>